<evidence type="ECO:0000313" key="3">
    <source>
        <dbReference type="Proteomes" id="UP001297422"/>
    </source>
</evidence>
<name>A0AAJ1ETC8_MEDGN</name>
<keyword evidence="1" id="KW-1133">Transmembrane helix</keyword>
<dbReference type="EMBL" id="JAJBNC010000232">
    <property type="protein sequence ID" value="MCB5495963.1"/>
    <property type="molecule type" value="Genomic_DNA"/>
</dbReference>
<keyword evidence="1" id="KW-0472">Membrane</keyword>
<feature type="non-terminal residue" evidence="2">
    <location>
        <position position="1"/>
    </location>
</feature>
<dbReference type="AlphaFoldDB" id="A0AAJ1ETC8"/>
<dbReference type="RefSeq" id="WP_226973519.1">
    <property type="nucleotide sequence ID" value="NZ_JAJBNC010000232.1"/>
</dbReference>
<feature type="non-terminal residue" evidence="2">
    <location>
        <position position="96"/>
    </location>
</feature>
<protein>
    <recommendedName>
        <fullName evidence="4">ABC transporter permease</fullName>
    </recommendedName>
</protein>
<reference evidence="2" key="1">
    <citation type="submission" date="2021-10" db="EMBL/GenBank/DDBJ databases">
        <title>Collection of gut derived symbiotic bacterial strains cultured from healthy donors.</title>
        <authorList>
            <person name="Lin H."/>
            <person name="Littmann E."/>
            <person name="Claire K."/>
            <person name="Pamer E."/>
        </authorList>
    </citation>
    <scope>NUCLEOTIDE SEQUENCE</scope>
    <source>
        <strain evidence="2">MSK.23.4</strain>
    </source>
</reference>
<accession>A0AAJ1ETC8</accession>
<dbReference type="Proteomes" id="UP001297422">
    <property type="component" value="Unassembled WGS sequence"/>
</dbReference>
<keyword evidence="1" id="KW-0812">Transmembrane</keyword>
<evidence type="ECO:0008006" key="4">
    <source>
        <dbReference type="Google" id="ProtNLM"/>
    </source>
</evidence>
<sequence>DEAKTSLDDAKIKLDDARSAIDDIPTGKLISLTREESASILSYDSACQSMKAIAVVFPLIFFLVAALVSLTTLTRMVEEQRVQSGTFRALGYDKKD</sequence>
<organism evidence="2 3">
    <name type="scientific">Mediterraneibacter gnavus</name>
    <name type="common">Ruminococcus gnavus</name>
    <dbReference type="NCBI Taxonomy" id="33038"/>
    <lineage>
        <taxon>Bacteria</taxon>
        <taxon>Bacillati</taxon>
        <taxon>Bacillota</taxon>
        <taxon>Clostridia</taxon>
        <taxon>Lachnospirales</taxon>
        <taxon>Lachnospiraceae</taxon>
        <taxon>Mediterraneibacter</taxon>
    </lineage>
</organism>
<feature type="transmembrane region" description="Helical" evidence="1">
    <location>
        <begin position="52"/>
        <end position="73"/>
    </location>
</feature>
<comment type="caution">
    <text evidence="2">The sequence shown here is derived from an EMBL/GenBank/DDBJ whole genome shotgun (WGS) entry which is preliminary data.</text>
</comment>
<gene>
    <name evidence="2" type="ORF">LIQ10_19970</name>
</gene>
<evidence type="ECO:0000313" key="2">
    <source>
        <dbReference type="EMBL" id="MCB5495963.1"/>
    </source>
</evidence>
<proteinExistence type="predicted"/>
<evidence type="ECO:0000256" key="1">
    <source>
        <dbReference type="SAM" id="Phobius"/>
    </source>
</evidence>